<evidence type="ECO:0000256" key="3">
    <source>
        <dbReference type="ARBA" id="ARBA00023284"/>
    </source>
</evidence>
<dbReference type="OrthoDB" id="9799347at2"/>
<dbReference type="GO" id="GO:0017004">
    <property type="term" value="P:cytochrome complex assembly"/>
    <property type="evidence" value="ECO:0007669"/>
    <property type="project" value="UniProtKB-KW"/>
</dbReference>
<dbReference type="Pfam" id="PF08534">
    <property type="entry name" value="Redoxin"/>
    <property type="match status" value="1"/>
</dbReference>
<dbReference type="PANTHER" id="PTHR42852">
    <property type="entry name" value="THIOL:DISULFIDE INTERCHANGE PROTEIN DSBE"/>
    <property type="match status" value="1"/>
</dbReference>
<comment type="subcellular location">
    <subcellularLocation>
        <location evidence="1">Cell envelope</location>
    </subcellularLocation>
</comment>
<keyword evidence="3" id="KW-0676">Redox-active center</keyword>
<name>A0A1V2H3G6_9PROT</name>
<evidence type="ECO:0000259" key="4">
    <source>
        <dbReference type="PROSITE" id="PS51352"/>
    </source>
</evidence>
<protein>
    <submittedName>
        <fullName evidence="5">Thiol:disulfide interchange protein</fullName>
    </submittedName>
</protein>
<dbReference type="InterPro" id="IPR017937">
    <property type="entry name" value="Thioredoxin_CS"/>
</dbReference>
<dbReference type="AlphaFoldDB" id="A0A1V2H3G6"/>
<dbReference type="GO" id="GO:0015036">
    <property type="term" value="F:disulfide oxidoreductase activity"/>
    <property type="evidence" value="ECO:0007669"/>
    <property type="project" value="UniProtKB-ARBA"/>
</dbReference>
<dbReference type="Proteomes" id="UP000188879">
    <property type="component" value="Unassembled WGS sequence"/>
</dbReference>
<dbReference type="InterPro" id="IPR050553">
    <property type="entry name" value="Thioredoxin_ResA/DsbE_sf"/>
</dbReference>
<accession>A0A1V2H3G6</accession>
<comment type="caution">
    <text evidence="5">The sequence shown here is derived from an EMBL/GenBank/DDBJ whole genome shotgun (WGS) entry which is preliminary data.</text>
</comment>
<evidence type="ECO:0000256" key="2">
    <source>
        <dbReference type="ARBA" id="ARBA00022748"/>
    </source>
</evidence>
<dbReference type="InterPro" id="IPR013766">
    <property type="entry name" value="Thioredoxin_domain"/>
</dbReference>
<evidence type="ECO:0000313" key="5">
    <source>
        <dbReference type="EMBL" id="ONG53025.1"/>
    </source>
</evidence>
<dbReference type="CDD" id="cd02966">
    <property type="entry name" value="TlpA_like_family"/>
    <property type="match status" value="1"/>
</dbReference>
<evidence type="ECO:0000313" key="6">
    <source>
        <dbReference type="Proteomes" id="UP000188879"/>
    </source>
</evidence>
<evidence type="ECO:0000256" key="1">
    <source>
        <dbReference type="ARBA" id="ARBA00004196"/>
    </source>
</evidence>
<feature type="domain" description="Thioredoxin" evidence="4">
    <location>
        <begin position="41"/>
        <end position="183"/>
    </location>
</feature>
<dbReference type="EMBL" id="MLCO01000122">
    <property type="protein sequence ID" value="ONG53025.1"/>
    <property type="molecule type" value="Genomic_DNA"/>
</dbReference>
<dbReference type="InterPro" id="IPR013740">
    <property type="entry name" value="Redoxin"/>
</dbReference>
<proteinExistence type="predicted"/>
<dbReference type="GO" id="GO:0030313">
    <property type="term" value="C:cell envelope"/>
    <property type="evidence" value="ECO:0007669"/>
    <property type="project" value="UniProtKB-SubCell"/>
</dbReference>
<dbReference type="SUPFAM" id="SSF52833">
    <property type="entry name" value="Thioredoxin-like"/>
    <property type="match status" value="1"/>
</dbReference>
<organism evidence="5 6">
    <name type="scientific">Teichococcus deserti</name>
    <dbReference type="NCBI Taxonomy" id="1817963"/>
    <lineage>
        <taxon>Bacteria</taxon>
        <taxon>Pseudomonadati</taxon>
        <taxon>Pseudomonadota</taxon>
        <taxon>Alphaproteobacteria</taxon>
        <taxon>Acetobacterales</taxon>
        <taxon>Roseomonadaceae</taxon>
        <taxon>Roseomonas</taxon>
    </lineage>
</organism>
<gene>
    <name evidence="5" type="ORF">BKE38_13635</name>
</gene>
<dbReference type="PROSITE" id="PS00194">
    <property type="entry name" value="THIOREDOXIN_1"/>
    <property type="match status" value="1"/>
</dbReference>
<keyword evidence="6" id="KW-1185">Reference proteome</keyword>
<dbReference type="PANTHER" id="PTHR42852:SF18">
    <property type="entry name" value="CHROMOSOME UNDETERMINED SCAFFOLD_47, WHOLE GENOME SHOTGUN SEQUENCE"/>
    <property type="match status" value="1"/>
</dbReference>
<sequence length="192" mass="20778">MLLGRRSMLSLTAAGATLTTLLPARQGIAGESVEGLSKLARSEPRPLPEFSFTDAEGTTKTVADFKGRPLLLNFWATWCPPCVAEMPALDRAQEALGGEGWAMLALSSDRAGKSQVEPFYQRTKLRHLAIWLDPRGAAARAFAARGLPTSVIVDRQGREVARLEGSAAWDHPAFIKLLRELAGPAPETTQRT</sequence>
<dbReference type="PROSITE" id="PS51352">
    <property type="entry name" value="THIOREDOXIN_2"/>
    <property type="match status" value="1"/>
</dbReference>
<keyword evidence="2" id="KW-0201">Cytochrome c-type biogenesis</keyword>
<dbReference type="InterPro" id="IPR036249">
    <property type="entry name" value="Thioredoxin-like_sf"/>
</dbReference>
<reference evidence="5 6" key="1">
    <citation type="submission" date="2016-10" db="EMBL/GenBank/DDBJ databases">
        <title>Draft Genome sequence of Roseomonas sp. strain M3.</title>
        <authorList>
            <person name="Subhash Y."/>
            <person name="Lee S."/>
        </authorList>
    </citation>
    <scope>NUCLEOTIDE SEQUENCE [LARGE SCALE GENOMIC DNA]</scope>
    <source>
        <strain evidence="5 6">M3</strain>
    </source>
</reference>
<dbReference type="Gene3D" id="3.40.30.10">
    <property type="entry name" value="Glutaredoxin"/>
    <property type="match status" value="1"/>
</dbReference>